<protein>
    <recommendedName>
        <fullName evidence="4">NACHT domain-containing protein</fullName>
    </recommendedName>
</protein>
<dbReference type="PROSITE" id="PS50088">
    <property type="entry name" value="ANK_REPEAT"/>
    <property type="match status" value="2"/>
</dbReference>
<gene>
    <name evidence="5" type="ORF">P154DRAFT_625367</name>
</gene>
<dbReference type="InterPro" id="IPR056884">
    <property type="entry name" value="NPHP3-like_N"/>
</dbReference>
<feature type="repeat" description="ANK" evidence="2">
    <location>
        <begin position="1327"/>
        <end position="1359"/>
    </location>
</feature>
<feature type="region of interest" description="Disordered" evidence="3">
    <location>
        <begin position="1"/>
        <end position="36"/>
    </location>
</feature>
<dbReference type="InterPro" id="IPR027417">
    <property type="entry name" value="P-loop_NTPase"/>
</dbReference>
<dbReference type="InterPro" id="IPR036770">
    <property type="entry name" value="Ankyrin_rpt-contain_sf"/>
</dbReference>
<feature type="region of interest" description="Disordered" evidence="3">
    <location>
        <begin position="1012"/>
        <end position="1031"/>
    </location>
</feature>
<dbReference type="SUPFAM" id="SSF48403">
    <property type="entry name" value="Ankyrin repeat"/>
    <property type="match status" value="2"/>
</dbReference>
<name>A0A6A5W079_9PLEO</name>
<dbReference type="PANTHER" id="PTHR10039:SF16">
    <property type="entry name" value="GPI INOSITOL-DEACYLASE"/>
    <property type="match status" value="1"/>
</dbReference>
<dbReference type="PROSITE" id="PS50837">
    <property type="entry name" value="NACHT"/>
    <property type="match status" value="1"/>
</dbReference>
<dbReference type="InterPro" id="IPR007111">
    <property type="entry name" value="NACHT_NTPase"/>
</dbReference>
<dbReference type="Gene3D" id="1.25.40.20">
    <property type="entry name" value="Ankyrin repeat-containing domain"/>
    <property type="match status" value="3"/>
</dbReference>
<dbReference type="Proteomes" id="UP000799779">
    <property type="component" value="Unassembled WGS sequence"/>
</dbReference>
<proteinExistence type="predicted"/>
<feature type="domain" description="NACHT" evidence="4">
    <location>
        <begin position="590"/>
        <end position="731"/>
    </location>
</feature>
<organism evidence="5 6">
    <name type="scientific">Amniculicola lignicola CBS 123094</name>
    <dbReference type="NCBI Taxonomy" id="1392246"/>
    <lineage>
        <taxon>Eukaryota</taxon>
        <taxon>Fungi</taxon>
        <taxon>Dikarya</taxon>
        <taxon>Ascomycota</taxon>
        <taxon>Pezizomycotina</taxon>
        <taxon>Dothideomycetes</taxon>
        <taxon>Pleosporomycetidae</taxon>
        <taxon>Pleosporales</taxon>
        <taxon>Amniculicolaceae</taxon>
        <taxon>Amniculicola</taxon>
    </lineage>
</organism>
<feature type="repeat" description="ANK" evidence="2">
    <location>
        <begin position="1186"/>
        <end position="1218"/>
    </location>
</feature>
<feature type="compositionally biased region" description="Polar residues" evidence="3">
    <location>
        <begin position="334"/>
        <end position="343"/>
    </location>
</feature>
<reference evidence="5" key="1">
    <citation type="journal article" date="2020" name="Stud. Mycol.">
        <title>101 Dothideomycetes genomes: a test case for predicting lifestyles and emergence of pathogens.</title>
        <authorList>
            <person name="Haridas S."/>
            <person name="Albert R."/>
            <person name="Binder M."/>
            <person name="Bloem J."/>
            <person name="Labutti K."/>
            <person name="Salamov A."/>
            <person name="Andreopoulos B."/>
            <person name="Baker S."/>
            <person name="Barry K."/>
            <person name="Bills G."/>
            <person name="Bluhm B."/>
            <person name="Cannon C."/>
            <person name="Castanera R."/>
            <person name="Culley D."/>
            <person name="Daum C."/>
            <person name="Ezra D."/>
            <person name="Gonzalez J."/>
            <person name="Henrissat B."/>
            <person name="Kuo A."/>
            <person name="Liang C."/>
            <person name="Lipzen A."/>
            <person name="Lutzoni F."/>
            <person name="Magnuson J."/>
            <person name="Mondo S."/>
            <person name="Nolan M."/>
            <person name="Ohm R."/>
            <person name="Pangilinan J."/>
            <person name="Park H.-J."/>
            <person name="Ramirez L."/>
            <person name="Alfaro M."/>
            <person name="Sun H."/>
            <person name="Tritt A."/>
            <person name="Yoshinaga Y."/>
            <person name="Zwiers L.-H."/>
            <person name="Turgeon B."/>
            <person name="Goodwin S."/>
            <person name="Spatafora J."/>
            <person name="Crous P."/>
            <person name="Grigoriev I."/>
        </authorList>
    </citation>
    <scope>NUCLEOTIDE SEQUENCE</scope>
    <source>
        <strain evidence="5">CBS 123094</strain>
    </source>
</reference>
<keyword evidence="2" id="KW-0040">ANK repeat</keyword>
<dbReference type="Pfam" id="PF12796">
    <property type="entry name" value="Ank_2"/>
    <property type="match status" value="2"/>
</dbReference>
<evidence type="ECO:0000256" key="3">
    <source>
        <dbReference type="SAM" id="MobiDB-lite"/>
    </source>
</evidence>
<dbReference type="InterPro" id="IPR002110">
    <property type="entry name" value="Ankyrin_rpt"/>
</dbReference>
<evidence type="ECO:0000313" key="5">
    <source>
        <dbReference type="EMBL" id="KAF1993541.1"/>
    </source>
</evidence>
<feature type="region of interest" description="Disordered" evidence="3">
    <location>
        <begin position="320"/>
        <end position="345"/>
    </location>
</feature>
<dbReference type="EMBL" id="ML977698">
    <property type="protein sequence ID" value="KAF1993541.1"/>
    <property type="molecule type" value="Genomic_DNA"/>
</dbReference>
<dbReference type="OrthoDB" id="1577640at2759"/>
<dbReference type="Pfam" id="PF24883">
    <property type="entry name" value="NPHP3_N"/>
    <property type="match status" value="1"/>
</dbReference>
<dbReference type="PROSITE" id="PS50297">
    <property type="entry name" value="ANK_REP_REGION"/>
    <property type="match status" value="2"/>
</dbReference>
<evidence type="ECO:0000313" key="6">
    <source>
        <dbReference type="Proteomes" id="UP000799779"/>
    </source>
</evidence>
<keyword evidence="1" id="KW-0677">Repeat</keyword>
<sequence>MSRRWLRKSGRGEVPNEFATKAQSDPPRPHPPLPEMAYKGRKFPQIPGMPPEELRPFILRLSVVILHRMPREIRDEIYSFLWDDDKVDKVNIAMTLRYLKKPDDPLSYFVPHIVRRRWVGHATAIETLQWLCEKTTRLKLQYDRVATPIDAAILRSFLSGDVLKLGVTVAQFQLQRLNIHINPICSFLPGRPQTRLTKEWLVELMTAQLVDLSKANMNPKARVHFRIDLSSTYVNQSQEGITETKEVLRRVQPAIESLEKNGGGMGVDVTLKQYFESGANSDSRTLKVDFGMLEMEGVVWENWVLGNAVYQRRQGSGRQWQAHQAEAEHDTKRQPSNTNTDFDLTTKGMDPGTAVGVVSLGLQVCEGLLKYYRAWEGYQGDIEETNKVIVNLEKTFTVLAGTLQKQSQTTLTANVEDCLTACRDGVTRLEKKLKRVHKETPSGFKQKAQAIGLRSIYPFRKSTLEKLKEIVQELMQHLDLASQLILLDDSSGTRETTASVKMTVDGIDSLIKKLHTTSLATQQHVTATATNIETILTSEETKALNEILRWLAAPDRSANHEQALSQHKPGTGKWFLNSVEYNTWFSGSDPLLWLHGKAGCCKTVLTSTIIENVSNQLKRLPDAILAYFYFSFTDSEKQTYNGMLLSMVTELSRNRTVRPTLKAAYDQKQPQKPSSSSLEGILIDLLKTHQHQYLLVDALDECSEEERGQVMQGLQRLTQTLPNMRLLMASRKESDIEDFMLQWCGTRVAVDEARVNEDIDMFVKNALRTDIKLMRLPAATKKEIEEMFHLKSDGMFRWAALQLDAIRNLKILRPTYISAALHEMPRTLDETYERILNSIDDLYVQEARTALIWIAFSLQPLTLEQLAEACSIRLGETNSSQFENAGPEALTGLLSVLSSLVVVEYPKYNASRHPLKSGLFDPPPLASQYGITKQEADQFLSQSCCTYILHFAQEENIKNWIIMDRGYELTLAAYAGSPRTMSNINLFSQYTQRAYPLLHYACPNWYNHQSLAEDDKPSERPLQNKVPEDGQVRVSSPCSQLRLLSWYGGTNALSWAAFCGLRQTVHSLCDLHTAHNMNNVDDIFSTALRAAAYCGDEGMVEFLIARGARVSKRAYREQYPADDIAKHNRDRTTEVQWVKCETALLAVICGRECRKPFNRSRLGERERILEFLIQHGADVNCVEESEYKTPLRAAIEVGSYDMVEILIRAGAHIDSSTIVSVASGGLSNYQEVLKLLIKNGATITAWEYYNAVQGIPRRESKWQHWPAREDIAELLVSKDWDVLGKSAVLFTAAAAGYESLTRLLIQAGAKIDEARGPIEQVTAGTSTQGNALMVAARYGHKDILSLLLKSGADPNGSSQEAEGTALSCAIRFGLGRSWEISMDMVRTLIGAGADIHAKNDVALYDPIRTFTGNWSDIPMVRSYLEKGANVNAQILRQDKSKNVDQSTSMLPSAARRGYTERVQPILGYGADDVDDYDGDKLVSQAILSKNPAIVDFAVDLTTNLRTIPAPKMCALLLATTDIPLYKRDKQLMLGFLLDKILRIRRSDDTIWDDILNSSTIEAQMKEYYTIAPKISTHQFKKCIHERCTENSSSAVVGA</sequence>
<evidence type="ECO:0000259" key="4">
    <source>
        <dbReference type="PROSITE" id="PS50837"/>
    </source>
</evidence>
<keyword evidence="6" id="KW-1185">Reference proteome</keyword>
<dbReference type="SMART" id="SM00248">
    <property type="entry name" value="ANK"/>
    <property type="match status" value="7"/>
</dbReference>
<dbReference type="Gene3D" id="3.40.50.300">
    <property type="entry name" value="P-loop containing nucleotide triphosphate hydrolases"/>
    <property type="match status" value="1"/>
</dbReference>
<accession>A0A6A5W079</accession>
<evidence type="ECO:0000256" key="2">
    <source>
        <dbReference type="PROSITE-ProRule" id="PRU00023"/>
    </source>
</evidence>
<evidence type="ECO:0000256" key="1">
    <source>
        <dbReference type="ARBA" id="ARBA00022737"/>
    </source>
</evidence>
<dbReference type="PANTHER" id="PTHR10039">
    <property type="entry name" value="AMELOGENIN"/>
    <property type="match status" value="1"/>
</dbReference>